<feature type="compositionally biased region" description="Basic and acidic residues" evidence="6">
    <location>
        <begin position="63"/>
        <end position="72"/>
    </location>
</feature>
<feature type="region of interest" description="Disordered" evidence="6">
    <location>
        <begin position="574"/>
        <end position="633"/>
    </location>
</feature>
<reference evidence="10" key="1">
    <citation type="journal article" date="2015" name="PLoS Genet.">
        <title>The dynamic genome and transcriptome of the human fungal pathogen Blastomyces and close relative Emmonsia.</title>
        <authorList>
            <person name="Munoz J.F."/>
            <person name="Gauthier G.M."/>
            <person name="Desjardins C.A."/>
            <person name="Gallo J.E."/>
            <person name="Holder J."/>
            <person name="Sullivan T.D."/>
            <person name="Marty A.J."/>
            <person name="Carmen J.C."/>
            <person name="Chen Z."/>
            <person name="Ding L."/>
            <person name="Gujja S."/>
            <person name="Magrini V."/>
            <person name="Misas E."/>
            <person name="Mitreva M."/>
            <person name="Priest M."/>
            <person name="Saif S."/>
            <person name="Whiston E.A."/>
            <person name="Young S."/>
            <person name="Zeng Q."/>
            <person name="Goldman W.E."/>
            <person name="Mardis E.R."/>
            <person name="Taylor J.W."/>
            <person name="McEwen J.G."/>
            <person name="Clay O.K."/>
            <person name="Klein B.S."/>
            <person name="Cuomo C.A."/>
        </authorList>
    </citation>
    <scope>NUCLEOTIDE SEQUENCE [LARGE SCALE GENOMIC DNA]</scope>
    <source>
        <strain evidence="10">ER-3 / ATCC MYA-2586</strain>
    </source>
</reference>
<evidence type="ECO:0000256" key="5">
    <source>
        <dbReference type="PROSITE-ProRule" id="PRU00600"/>
    </source>
</evidence>
<feature type="region of interest" description="Disordered" evidence="6">
    <location>
        <begin position="230"/>
        <end position="263"/>
    </location>
</feature>
<feature type="compositionally biased region" description="Polar residues" evidence="6">
    <location>
        <begin position="82"/>
        <end position="100"/>
    </location>
</feature>
<dbReference type="Pfam" id="PF07535">
    <property type="entry name" value="zf-DBF"/>
    <property type="match status" value="1"/>
</dbReference>
<dbReference type="InterPro" id="IPR051590">
    <property type="entry name" value="Replication_Regulatory_Kinase"/>
</dbReference>
<dbReference type="InterPro" id="IPR006572">
    <property type="entry name" value="Znf_DBF"/>
</dbReference>
<evidence type="ECO:0000313" key="10">
    <source>
        <dbReference type="Proteomes" id="UP000002039"/>
    </source>
</evidence>
<keyword evidence="5" id="KW-0862">Zinc</keyword>
<keyword evidence="1" id="KW-0805">Transcription regulation</keyword>
<accession>A0ABX2VU40</accession>
<protein>
    <submittedName>
        <fullName evidence="9">Regulatory subunit for Cdc7p protein kinase</fullName>
    </submittedName>
</protein>
<dbReference type="PANTHER" id="PTHR15375:SF26">
    <property type="entry name" value="PROTEIN CHIFFON"/>
    <property type="match status" value="1"/>
</dbReference>
<evidence type="ECO:0000259" key="8">
    <source>
        <dbReference type="PROSITE" id="PS51265"/>
    </source>
</evidence>
<dbReference type="SMART" id="SM00066">
    <property type="entry name" value="GAL4"/>
    <property type="match status" value="1"/>
</dbReference>
<dbReference type="InterPro" id="IPR001138">
    <property type="entry name" value="Zn2Cys6_DnaBD"/>
</dbReference>
<dbReference type="PROSITE" id="PS00463">
    <property type="entry name" value="ZN2_CY6_FUNGAL_1"/>
    <property type="match status" value="1"/>
</dbReference>
<dbReference type="PROSITE" id="PS51265">
    <property type="entry name" value="ZF_DBF4"/>
    <property type="match status" value="1"/>
</dbReference>
<keyword evidence="3" id="KW-0804">Transcription</keyword>
<feature type="region of interest" description="Disordered" evidence="6">
    <location>
        <begin position="62"/>
        <end position="101"/>
    </location>
</feature>
<dbReference type="InterPro" id="IPR036420">
    <property type="entry name" value="BRCT_dom_sf"/>
</dbReference>
<dbReference type="Pfam" id="PF22437">
    <property type="entry name" value="DBF4_BRCT"/>
    <property type="match status" value="1"/>
</dbReference>
<keyword evidence="2" id="KW-0238">DNA-binding</keyword>
<keyword evidence="5" id="KW-0863">Zinc-finger</keyword>
<keyword evidence="5" id="KW-0479">Metal-binding</keyword>
<gene>
    <name evidence="9" type="ORF">BDCG_16741</name>
</gene>
<dbReference type="Pfam" id="PF00172">
    <property type="entry name" value="Zn_clus"/>
    <property type="match status" value="1"/>
</dbReference>
<dbReference type="Pfam" id="PF08630">
    <property type="entry name" value="Dfp1_Him1_M"/>
    <property type="match status" value="1"/>
</dbReference>
<evidence type="ECO:0000256" key="4">
    <source>
        <dbReference type="ARBA" id="ARBA00023242"/>
    </source>
</evidence>
<dbReference type="Proteomes" id="UP000002039">
    <property type="component" value="Unassembled WGS sequence"/>
</dbReference>
<feature type="compositionally biased region" description="Polar residues" evidence="6">
    <location>
        <begin position="610"/>
        <end position="622"/>
    </location>
</feature>
<dbReference type="SMART" id="SM00586">
    <property type="entry name" value="ZnF_DBF"/>
    <property type="match status" value="1"/>
</dbReference>
<evidence type="ECO:0000256" key="1">
    <source>
        <dbReference type="ARBA" id="ARBA00023015"/>
    </source>
</evidence>
<proteinExistence type="predicted"/>
<dbReference type="SUPFAM" id="SSF52113">
    <property type="entry name" value="BRCT domain"/>
    <property type="match status" value="1"/>
</dbReference>
<sequence>MAAVFIPPSPQPSIAMSSRRVPLVNIPNGTNSPHRGAITSGKRNLPGNYQTEMLFMQPPPKKQMLEKNEGDLNNKSPRKLAVTSTEGKVFTRKNTNSQPTAFERKLVAAREKDRAHNSRGTRYDRTGGETLDSIRQWQKHYRKAFPQFVFYFESIPEDVRNKCSRQIMALGATEEKFFSKVVTHVVTARPIPRGMDSPNHTEISTNAPLGQQNADGSVQTVDPSLLEKNYESSHVSQGVGRPRKISDKRPGQEGDTRRDNKDVLYRARQMNMKIWALEKLQRVISTMNDGENIAHHGHYTRSNGTVSGAGRGRAETDLSQVLRNERLHGPTDRDSILASKEIIPFKGPFIYIHDYEEKTRPVMVREYPKVARRQDGAWPQFRSAALGKCPFIDEPLTKKELEKRKATANQTKDKWPATKEKSTATTEIKTMQPPERSVEKRALQDAQEGVNQTITREAPVPAPKRVETLLMLPAKPASPRTKGFETFPDAKASLATYLAREPAASGVQPSNITSAIRSQMVSSTAAAPGAKAGTSKEVHGLKRKVLEKGHSTLSANGSGIPSSHRMTDISGALKASRAPVTRAAKSKATGNLDQIDEDGTTQSEGEKVQKPQQASRKSNTARSRQKKRDPKPGYCENCRDKFEDFEEPNNTNHCRPFVEFGPTELGKESSLVRHTKKCVDGRPPVVRQKACRECSAAKTRCDLKRPTCSRCTLRNTICMYPTYPAGPEIGVESHGFPQKDSQKSTSPLQGHVRFGPDPLCGGFNPEVELPTPESETLDFHSILPPDLGVLENELSAVFDGYTDVDSLNYNYALVRNIPDSSSGEGVQIAPSTPPPAYALGLTRHTMQTLFRIAQTWPRMMAKGTQLPPIIHPKQVSDGIIPEPLTNCFALVKMWHGQPHGGASIVQQTVRREMQTIANSFQTLDETELVAALQALTIYTLMLLFPSNDQQTIPLLEDKLVRQLRSIIQHVVSTGVVLQEEIERTRPFWECWIAVTCKRRAALSLYTIYWGYSVYHCIPAFDCSELHHMPAPAPKYLWQATTNEQWESLYNRWLAHWDGPYYRHGEIFEINTGIRMDPRAELWFEEVDEFGMIFAAAINALEREPELTVMETAA</sequence>
<name>A0ABX2VU40_AJEDR</name>
<dbReference type="PANTHER" id="PTHR15375">
    <property type="entry name" value="ACTIVATOR OF S-PHASE KINASE-RELATED"/>
    <property type="match status" value="1"/>
</dbReference>
<dbReference type="Gene3D" id="4.10.240.10">
    <property type="entry name" value="Zn(2)-C6 fungal-type DNA-binding domain"/>
    <property type="match status" value="1"/>
</dbReference>
<evidence type="ECO:0000313" key="9">
    <source>
        <dbReference type="EMBL" id="OAT00696.1"/>
    </source>
</evidence>
<dbReference type="GeneID" id="69031633"/>
<organism evidence="9 10">
    <name type="scientific">Ajellomyces dermatitidis (strain ER-3 / ATCC MYA-2586)</name>
    <name type="common">Blastomyces dermatitidis</name>
    <dbReference type="NCBI Taxonomy" id="559297"/>
    <lineage>
        <taxon>Eukaryota</taxon>
        <taxon>Fungi</taxon>
        <taxon>Dikarya</taxon>
        <taxon>Ascomycota</taxon>
        <taxon>Pezizomycotina</taxon>
        <taxon>Eurotiomycetes</taxon>
        <taxon>Eurotiomycetidae</taxon>
        <taxon>Onygenales</taxon>
        <taxon>Ajellomycetaceae</taxon>
        <taxon>Blastomyces</taxon>
    </lineage>
</organism>
<feature type="compositionally biased region" description="Basic and acidic residues" evidence="6">
    <location>
        <begin position="403"/>
        <end position="422"/>
    </location>
</feature>
<evidence type="ECO:0000256" key="6">
    <source>
        <dbReference type="SAM" id="MobiDB-lite"/>
    </source>
</evidence>
<dbReference type="Gene3D" id="3.40.50.10190">
    <property type="entry name" value="BRCT domain"/>
    <property type="match status" value="2"/>
</dbReference>
<keyword evidence="4" id="KW-0539">Nucleus</keyword>
<dbReference type="RefSeq" id="XP_045280423.1">
    <property type="nucleotide sequence ID" value="XM_045425933.1"/>
</dbReference>
<evidence type="ECO:0000256" key="2">
    <source>
        <dbReference type="ARBA" id="ARBA00023125"/>
    </source>
</evidence>
<feature type="domain" description="DBF4-type" evidence="8">
    <location>
        <begin position="628"/>
        <end position="659"/>
    </location>
</feature>
<dbReference type="PROSITE" id="PS50048">
    <property type="entry name" value="ZN2_CY6_FUNGAL_2"/>
    <property type="match status" value="1"/>
</dbReference>
<feature type="domain" description="Zn(2)-C6 fungal-type" evidence="7">
    <location>
        <begin position="690"/>
        <end position="720"/>
    </location>
</feature>
<dbReference type="SUPFAM" id="SSF57701">
    <property type="entry name" value="Zn2/Cys6 DNA-binding domain"/>
    <property type="match status" value="1"/>
</dbReference>
<feature type="region of interest" description="Disordered" evidence="6">
    <location>
        <begin position="403"/>
        <end position="438"/>
    </location>
</feature>
<evidence type="ECO:0000256" key="3">
    <source>
        <dbReference type="ARBA" id="ARBA00023163"/>
    </source>
</evidence>
<keyword evidence="10" id="KW-1185">Reference proteome</keyword>
<evidence type="ECO:0000259" key="7">
    <source>
        <dbReference type="PROSITE" id="PS50048"/>
    </source>
</evidence>
<dbReference type="InterPro" id="IPR055116">
    <property type="entry name" value="DBF4_BRCT"/>
</dbReference>
<feature type="region of interest" description="Disordered" evidence="6">
    <location>
        <begin position="190"/>
        <end position="218"/>
    </location>
</feature>
<dbReference type="InterPro" id="IPR013939">
    <property type="entry name" value="Regulatory_Dfp1/Him1"/>
</dbReference>
<feature type="compositionally biased region" description="Polar residues" evidence="6">
    <location>
        <begin position="198"/>
        <end position="218"/>
    </location>
</feature>
<dbReference type="InterPro" id="IPR036864">
    <property type="entry name" value="Zn2-C6_fun-type_DNA-bd_sf"/>
</dbReference>
<dbReference type="EMBL" id="EQ999975">
    <property type="protein sequence ID" value="OAT00696.1"/>
    <property type="molecule type" value="Genomic_DNA"/>
</dbReference>
<feature type="compositionally biased region" description="Basic and acidic residues" evidence="6">
    <location>
        <begin position="244"/>
        <end position="263"/>
    </location>
</feature>
<dbReference type="CDD" id="cd00067">
    <property type="entry name" value="GAL4"/>
    <property type="match status" value="1"/>
</dbReference>